<feature type="chain" id="PRO_5038359083" evidence="1">
    <location>
        <begin position="25"/>
        <end position="445"/>
    </location>
</feature>
<dbReference type="PROSITE" id="PS51257">
    <property type="entry name" value="PROKAR_LIPOPROTEIN"/>
    <property type="match status" value="1"/>
</dbReference>
<name>A0A7W5B243_9BACL</name>
<feature type="signal peptide" evidence="1">
    <location>
        <begin position="1"/>
        <end position="24"/>
    </location>
</feature>
<keyword evidence="2" id="KW-0813">Transport</keyword>
<keyword evidence="1" id="KW-0732">Signal</keyword>
<gene>
    <name evidence="2" type="ORF">FHS18_005147</name>
</gene>
<dbReference type="PANTHER" id="PTHR43649">
    <property type="entry name" value="ARABINOSE-BINDING PROTEIN-RELATED"/>
    <property type="match status" value="1"/>
</dbReference>
<dbReference type="EMBL" id="JACHXK010000016">
    <property type="protein sequence ID" value="MBB3113044.1"/>
    <property type="molecule type" value="Genomic_DNA"/>
</dbReference>
<dbReference type="Proteomes" id="UP000570361">
    <property type="component" value="Unassembled WGS sequence"/>
</dbReference>
<dbReference type="CDD" id="cd13585">
    <property type="entry name" value="PBP2_TMBP_like"/>
    <property type="match status" value="1"/>
</dbReference>
<keyword evidence="3" id="KW-1185">Reference proteome</keyword>
<keyword evidence="2" id="KW-0762">Sugar transport</keyword>
<reference evidence="2 3" key="1">
    <citation type="submission" date="2020-08" db="EMBL/GenBank/DDBJ databases">
        <title>Genomic Encyclopedia of Type Strains, Phase III (KMG-III): the genomes of soil and plant-associated and newly described type strains.</title>
        <authorList>
            <person name="Whitman W."/>
        </authorList>
    </citation>
    <scope>NUCLEOTIDE SEQUENCE [LARGE SCALE GENOMIC DNA]</scope>
    <source>
        <strain evidence="2 3">CECT 5862</strain>
    </source>
</reference>
<dbReference type="AlphaFoldDB" id="A0A7W5B243"/>
<dbReference type="Gene3D" id="3.40.190.10">
    <property type="entry name" value="Periplasmic binding protein-like II"/>
    <property type="match status" value="2"/>
</dbReference>
<accession>A0A7W5B243</accession>
<comment type="caution">
    <text evidence="2">The sequence shown here is derived from an EMBL/GenBank/DDBJ whole genome shotgun (WGS) entry which is preliminary data.</text>
</comment>
<dbReference type="InterPro" id="IPR006059">
    <property type="entry name" value="SBP"/>
</dbReference>
<evidence type="ECO:0000313" key="2">
    <source>
        <dbReference type="EMBL" id="MBB3113044.1"/>
    </source>
</evidence>
<sequence length="445" mass="48848">MTKASKKSKWRLGLTLLTVALALAGCSGGNNGEGGGAPNANDEGSGGSAVKPVNLKIMWWGPDARHQATLKALDLYSKQTTNVTFTPEYLAWDAFWTKLATLAASKSMTDVLQMDGAYIQDYAKRGLLEDLSDIDLSGIVDSKLIEKLKIDGKLYGIPLSHNGTGLAYNKADLEAAGITLPAKDWTWDDYFAFAKEARAKLPEGKYGIADNSAGWDWFQFYQTSQGKDPIMVDGVKFNLDKDLWFQFQQTYEQFRKDKIVPPAQVQSAFKENDPKADPMASGTVMTRTATVGSVSVLEGMLPGKVGVVNNPTGPSGGGWAQATIFLSVSSSSKNKEEAKQFVRWFISDKEAGQALGMTRGIPINEEIYKELEPTMTKMDTIGKDLLNTALDKALPFYPAPPGWEDFVKTYQTEMESVMFGKQSLEKAYENIVEKGQETEEKLSKK</sequence>
<organism evidence="2 3">
    <name type="scientific">Paenibacillus phyllosphaerae</name>
    <dbReference type="NCBI Taxonomy" id="274593"/>
    <lineage>
        <taxon>Bacteria</taxon>
        <taxon>Bacillati</taxon>
        <taxon>Bacillota</taxon>
        <taxon>Bacilli</taxon>
        <taxon>Bacillales</taxon>
        <taxon>Paenibacillaceae</taxon>
        <taxon>Paenibacillus</taxon>
    </lineage>
</organism>
<evidence type="ECO:0000313" key="3">
    <source>
        <dbReference type="Proteomes" id="UP000570361"/>
    </source>
</evidence>
<dbReference type="SUPFAM" id="SSF53850">
    <property type="entry name" value="Periplasmic binding protein-like II"/>
    <property type="match status" value="1"/>
</dbReference>
<dbReference type="PANTHER" id="PTHR43649:SF11">
    <property type="entry name" value="ABC TRANSPORTER SUBSTRATE-BINDING PROTEIN YESO-RELATED"/>
    <property type="match status" value="1"/>
</dbReference>
<protein>
    <submittedName>
        <fullName evidence="2">Multiple sugar transport system substrate-binding protein</fullName>
    </submittedName>
</protein>
<dbReference type="InterPro" id="IPR050490">
    <property type="entry name" value="Bact_solute-bd_prot1"/>
</dbReference>
<dbReference type="Pfam" id="PF13416">
    <property type="entry name" value="SBP_bac_8"/>
    <property type="match status" value="1"/>
</dbReference>
<evidence type="ECO:0000256" key="1">
    <source>
        <dbReference type="SAM" id="SignalP"/>
    </source>
</evidence>
<dbReference type="RefSeq" id="WP_183603147.1">
    <property type="nucleotide sequence ID" value="NZ_JACHXK010000016.1"/>
</dbReference>
<proteinExistence type="predicted"/>